<protein>
    <recommendedName>
        <fullName evidence="8">Manganese efflux pump MntP</fullName>
    </recommendedName>
</protein>
<evidence type="ECO:0000313" key="6">
    <source>
        <dbReference type="EMBL" id="PPV14603.1"/>
    </source>
</evidence>
<feature type="transmembrane region" description="Helical" evidence="5">
    <location>
        <begin position="100"/>
        <end position="121"/>
    </location>
</feature>
<dbReference type="PANTHER" id="PTHR35529">
    <property type="entry name" value="MANGANESE EFFLUX PUMP MNTP-RELATED"/>
    <property type="match status" value="1"/>
</dbReference>
<dbReference type="AlphaFoldDB" id="A0A2S7FAF1"/>
<accession>A0A2S7FAF1</accession>
<feature type="transmembrane region" description="Helical" evidence="5">
    <location>
        <begin position="66"/>
        <end position="88"/>
    </location>
</feature>
<reference evidence="6 7" key="1">
    <citation type="submission" date="2016-01" db="EMBL/GenBank/DDBJ databases">
        <title>Characterization of the Clostridium difficile lineages that are prevalent in Hong Kong and China.</title>
        <authorList>
            <person name="Kwok J.S.-L."/>
            <person name="Lam W.-Y."/>
            <person name="Ip M."/>
            <person name="Chan T.-F."/>
            <person name="Hawkey P.M."/>
            <person name="Tsui S.K.-W."/>
        </authorList>
    </citation>
    <scope>NUCLEOTIDE SEQUENCE [LARGE SCALE GENOMIC DNA]</scope>
    <source>
        <strain evidence="6 7">300064</strain>
    </source>
</reference>
<evidence type="ECO:0000256" key="2">
    <source>
        <dbReference type="ARBA" id="ARBA00022692"/>
    </source>
</evidence>
<evidence type="ECO:0000256" key="5">
    <source>
        <dbReference type="SAM" id="Phobius"/>
    </source>
</evidence>
<dbReference type="Pfam" id="PF02659">
    <property type="entry name" value="Mntp"/>
    <property type="match status" value="1"/>
</dbReference>
<dbReference type="PANTHER" id="PTHR35529:SF1">
    <property type="entry name" value="MANGANESE EFFLUX PUMP MNTP-RELATED"/>
    <property type="match status" value="1"/>
</dbReference>
<dbReference type="Proteomes" id="UP000238081">
    <property type="component" value="Unassembled WGS sequence"/>
</dbReference>
<keyword evidence="2 5" id="KW-0812">Transmembrane</keyword>
<dbReference type="RefSeq" id="WP_104675608.1">
    <property type="nucleotide sequence ID" value="NZ_LRDH01000107.1"/>
</dbReference>
<feature type="transmembrane region" description="Helical" evidence="5">
    <location>
        <begin position="127"/>
        <end position="152"/>
    </location>
</feature>
<dbReference type="InterPro" id="IPR003810">
    <property type="entry name" value="Mntp/YtaF"/>
</dbReference>
<sequence>MSIYYVFIIGIALAMDAFGVSLGVGLNSILKKRNKIKFIVSFAFFQFLFTFLGGIAGHLFDVYITSIPSIAGGIVMSVVGIVMIIDGLKEKESDLLIKDSTCIILGISVSIDALVIGFTTFCKLSSIIILLVNSILIGLITLFLCTLAFFFCRYIKKISFISKYANFLGGIALIIFGIKVIFF</sequence>
<evidence type="ECO:0000256" key="1">
    <source>
        <dbReference type="ARBA" id="ARBA00022475"/>
    </source>
</evidence>
<keyword evidence="4 5" id="KW-0472">Membrane</keyword>
<evidence type="ECO:0008006" key="8">
    <source>
        <dbReference type="Google" id="ProtNLM"/>
    </source>
</evidence>
<feature type="transmembrane region" description="Helical" evidence="5">
    <location>
        <begin position="38"/>
        <end position="60"/>
    </location>
</feature>
<gene>
    <name evidence="6" type="ORF">AWN73_02510</name>
</gene>
<name>A0A2S7FAF1_CLOBU</name>
<dbReference type="EMBL" id="LRDH01000107">
    <property type="protein sequence ID" value="PPV14603.1"/>
    <property type="molecule type" value="Genomic_DNA"/>
</dbReference>
<comment type="caution">
    <text evidence="6">The sequence shown here is derived from an EMBL/GenBank/DDBJ whole genome shotgun (WGS) entry which is preliminary data.</text>
</comment>
<feature type="transmembrane region" description="Helical" evidence="5">
    <location>
        <begin position="6"/>
        <end position="26"/>
    </location>
</feature>
<keyword evidence="1" id="KW-1003">Cell membrane</keyword>
<evidence type="ECO:0000313" key="7">
    <source>
        <dbReference type="Proteomes" id="UP000238081"/>
    </source>
</evidence>
<feature type="transmembrane region" description="Helical" evidence="5">
    <location>
        <begin position="164"/>
        <end position="182"/>
    </location>
</feature>
<keyword evidence="3 5" id="KW-1133">Transmembrane helix</keyword>
<proteinExistence type="predicted"/>
<evidence type="ECO:0000256" key="3">
    <source>
        <dbReference type="ARBA" id="ARBA00022989"/>
    </source>
</evidence>
<organism evidence="6 7">
    <name type="scientific">Clostridium butyricum</name>
    <dbReference type="NCBI Taxonomy" id="1492"/>
    <lineage>
        <taxon>Bacteria</taxon>
        <taxon>Bacillati</taxon>
        <taxon>Bacillota</taxon>
        <taxon>Clostridia</taxon>
        <taxon>Eubacteriales</taxon>
        <taxon>Clostridiaceae</taxon>
        <taxon>Clostridium</taxon>
    </lineage>
</organism>
<evidence type="ECO:0000256" key="4">
    <source>
        <dbReference type="ARBA" id="ARBA00023136"/>
    </source>
</evidence>